<evidence type="ECO:0000256" key="1">
    <source>
        <dbReference type="SAM" id="Phobius"/>
    </source>
</evidence>
<evidence type="ECO:0000313" key="3">
    <source>
        <dbReference type="Proteomes" id="UP001550850"/>
    </source>
</evidence>
<accession>A0ABV2YDF2</accession>
<reference evidence="2 3" key="1">
    <citation type="submission" date="2024-06" db="EMBL/GenBank/DDBJ databases">
        <title>The Natural Products Discovery Center: Release of the First 8490 Sequenced Strains for Exploring Actinobacteria Biosynthetic Diversity.</title>
        <authorList>
            <person name="Kalkreuter E."/>
            <person name="Kautsar S.A."/>
            <person name="Yang D."/>
            <person name="Bader C.D."/>
            <person name="Teijaro C.N."/>
            <person name="Fluegel L."/>
            <person name="Davis C.M."/>
            <person name="Simpson J.R."/>
            <person name="Lauterbach L."/>
            <person name="Steele A.D."/>
            <person name="Gui C."/>
            <person name="Meng S."/>
            <person name="Li G."/>
            <person name="Viehrig K."/>
            <person name="Ye F."/>
            <person name="Su P."/>
            <person name="Kiefer A.F."/>
            <person name="Nichols A."/>
            <person name="Cepeda A.J."/>
            <person name="Yan W."/>
            <person name="Fan B."/>
            <person name="Jiang Y."/>
            <person name="Adhikari A."/>
            <person name="Zheng C.-J."/>
            <person name="Schuster L."/>
            <person name="Cowan T.M."/>
            <person name="Smanski M.J."/>
            <person name="Chevrette M.G."/>
            <person name="De Carvalho L.P.S."/>
            <person name="Shen B."/>
        </authorList>
    </citation>
    <scope>NUCLEOTIDE SEQUENCE [LARGE SCALE GENOMIC DNA]</scope>
    <source>
        <strain evidence="2 3">NPDC038104</strain>
    </source>
</reference>
<dbReference type="RefSeq" id="WP_245967737.1">
    <property type="nucleotide sequence ID" value="NZ_BEVZ01000008.1"/>
</dbReference>
<comment type="caution">
    <text evidence="2">The sequence shown here is derived from an EMBL/GenBank/DDBJ whole genome shotgun (WGS) entry which is preliminary data.</text>
</comment>
<organism evidence="2 3">
    <name type="scientific">Streptomyces fragilis</name>
    <dbReference type="NCBI Taxonomy" id="67301"/>
    <lineage>
        <taxon>Bacteria</taxon>
        <taxon>Bacillati</taxon>
        <taxon>Actinomycetota</taxon>
        <taxon>Actinomycetes</taxon>
        <taxon>Kitasatosporales</taxon>
        <taxon>Streptomycetaceae</taxon>
        <taxon>Streptomyces</taxon>
    </lineage>
</organism>
<dbReference type="Proteomes" id="UP001550850">
    <property type="component" value="Unassembled WGS sequence"/>
</dbReference>
<evidence type="ECO:0000313" key="2">
    <source>
        <dbReference type="EMBL" id="MEU3553754.1"/>
    </source>
</evidence>
<feature type="transmembrane region" description="Helical" evidence="1">
    <location>
        <begin position="64"/>
        <end position="88"/>
    </location>
</feature>
<evidence type="ECO:0008006" key="4">
    <source>
        <dbReference type="Google" id="ProtNLM"/>
    </source>
</evidence>
<protein>
    <recommendedName>
        <fullName evidence="4">Integral membrane protein</fullName>
    </recommendedName>
</protein>
<keyword evidence="1" id="KW-0472">Membrane</keyword>
<dbReference type="EMBL" id="JBEZUR010000005">
    <property type="protein sequence ID" value="MEU3553754.1"/>
    <property type="molecule type" value="Genomic_DNA"/>
</dbReference>
<keyword evidence="1" id="KW-1133">Transmembrane helix</keyword>
<gene>
    <name evidence="2" type="ORF">AB0E65_05935</name>
</gene>
<keyword evidence="3" id="KW-1185">Reference proteome</keyword>
<keyword evidence="1" id="KW-0812">Transmembrane</keyword>
<feature type="transmembrane region" description="Helical" evidence="1">
    <location>
        <begin position="28"/>
        <end position="44"/>
    </location>
</feature>
<proteinExistence type="predicted"/>
<name>A0ABV2YDF2_9ACTN</name>
<feature type="transmembrane region" description="Helical" evidence="1">
    <location>
        <begin position="100"/>
        <end position="121"/>
    </location>
</feature>
<sequence>MLRRGGPVDPDVEEALGPGRRWIHYARLVLRVLPFLALGLGLAYDSLTPRDVTAVPFFAAAPLIAAPLYTLRATVLIGLLSTGLTLYVRLTQDTDNSALLATELFTVVIVSVLSCVLNVAVHRVDLRLASARQMAEVAMRAVMPPPQRQIGALRIASRYQAALREANIGGDL</sequence>